<name>A0ABN9SET2_9DINO</name>
<comment type="caution">
    <text evidence="1">The sequence shown here is derived from an EMBL/GenBank/DDBJ whole genome shotgun (WGS) entry which is preliminary data.</text>
</comment>
<feature type="non-terminal residue" evidence="1">
    <location>
        <position position="537"/>
    </location>
</feature>
<evidence type="ECO:0000313" key="2">
    <source>
        <dbReference type="Proteomes" id="UP001189429"/>
    </source>
</evidence>
<dbReference type="Proteomes" id="UP001189429">
    <property type="component" value="Unassembled WGS sequence"/>
</dbReference>
<evidence type="ECO:0000313" key="1">
    <source>
        <dbReference type="EMBL" id="CAK0830491.1"/>
    </source>
</evidence>
<proteinExistence type="predicted"/>
<sequence>ADIASAVGLMLTCADSSCSAASSGYLGYTCDADGTDGNKTDGGSSHTASASFNGSGAHWQLVLDTSSLEPGGEYLLCVDFDGPGTDLGFVPASSSTVWMNPLRPRLPWTIQSAVAQSISFDCVGSCSTDAVGSTNASESPNATREWSACGCSEVTVAYLGTSCAEDTWDSNLDAISGVRTEVAPITRQGRTTDSYWSAILNASQLLPGMYYRLCLDLDGSSSQAYFREVESDAVFITPVLAASRGIMLTSQSYTYGQVLTLVGSLTNTSGATLYLATACELGNNSSSNVDQTGLSTAPAEMLGTAVDFDTRVIVFTAAGEPSLVATGDASVYQVILDTTSLVAGLYYAVCVDLDGAGASYNFSDVGLRVFASDIVVQGPVHREEHALLPFACSRGCTTAATAFLAADCSSEEDATAASPFARLSCPSALSAAASCTAPWVVGLDTSALKLGVSYALCVDMDGAGGAFSAGDTGRRVYLSGLSGLAEHPAWSNATALVVRLSCRVGECSGAMRAHLATACDPADTDGDAEAEAGIRTG</sequence>
<organism evidence="1 2">
    <name type="scientific">Prorocentrum cordatum</name>
    <dbReference type="NCBI Taxonomy" id="2364126"/>
    <lineage>
        <taxon>Eukaryota</taxon>
        <taxon>Sar</taxon>
        <taxon>Alveolata</taxon>
        <taxon>Dinophyceae</taxon>
        <taxon>Prorocentrales</taxon>
        <taxon>Prorocentraceae</taxon>
        <taxon>Prorocentrum</taxon>
    </lineage>
</organism>
<reference evidence="1" key="1">
    <citation type="submission" date="2023-10" db="EMBL/GenBank/DDBJ databases">
        <authorList>
            <person name="Chen Y."/>
            <person name="Shah S."/>
            <person name="Dougan E. K."/>
            <person name="Thang M."/>
            <person name="Chan C."/>
        </authorList>
    </citation>
    <scope>NUCLEOTIDE SEQUENCE [LARGE SCALE GENOMIC DNA]</scope>
</reference>
<dbReference type="EMBL" id="CAUYUJ010010901">
    <property type="protein sequence ID" value="CAK0830491.1"/>
    <property type="molecule type" value="Genomic_DNA"/>
</dbReference>
<protein>
    <submittedName>
        <fullName evidence="1">Uncharacterized protein</fullName>
    </submittedName>
</protein>
<feature type="non-terminal residue" evidence="1">
    <location>
        <position position="1"/>
    </location>
</feature>
<accession>A0ABN9SET2</accession>
<keyword evidence="2" id="KW-1185">Reference proteome</keyword>
<gene>
    <name evidence="1" type="ORF">PCOR1329_LOCUS29125</name>
</gene>